<keyword evidence="3" id="KW-1185">Reference proteome</keyword>
<sequence length="407" mass="45906">MAETVTTETQANGDEARSGEPSDRVARLLAFHLPQFHPIPENDEWWGRGFTEWTNVARARPLYPGHEQPKLPSDLGFYDLRLPEARAAQAELARASGIEGFCYWHYWLHGRRLLERPVNEILASGEPDFPFCLGWANHSWVRRWLGGNRETFVEQRYSAEDDQEHARWLAEAFADPRYVRVGGRPLFLVFHPQHLPDPRRTTGAIREACARRGLPDPYLVGAGSPEIGMDMRSLGFDITEFHEPHLLRLPMASWDGSGKRRLLYNLKRGVPSARLKVYRYRDAFEQACAMAEAVADDYPHLPCCFSGWDNTPRRGKDGIVMVGGSPELFAEHLGRCIARVADRPAEERIVFINAWNEWAEGMYLEPDLRHGSAYLEAVARVVGRPDSPRPTGGQAVPAGVAGSGERS</sequence>
<organism evidence="2 3">
    <name type="scientific">Tautonia sociabilis</name>
    <dbReference type="NCBI Taxonomy" id="2080755"/>
    <lineage>
        <taxon>Bacteria</taxon>
        <taxon>Pseudomonadati</taxon>
        <taxon>Planctomycetota</taxon>
        <taxon>Planctomycetia</taxon>
        <taxon>Isosphaerales</taxon>
        <taxon>Isosphaeraceae</taxon>
        <taxon>Tautonia</taxon>
    </lineage>
</organism>
<dbReference type="PANTHER" id="PTHR41244:SF1">
    <property type="entry name" value="GLYCOSYLTRANSFERASE"/>
    <property type="match status" value="1"/>
</dbReference>
<feature type="compositionally biased region" description="Polar residues" evidence="1">
    <location>
        <begin position="1"/>
        <end position="12"/>
    </location>
</feature>
<proteinExistence type="predicted"/>
<dbReference type="EMBL" id="RYZH01000044">
    <property type="protein sequence ID" value="RUL84930.1"/>
    <property type="molecule type" value="Genomic_DNA"/>
</dbReference>
<evidence type="ECO:0000313" key="2">
    <source>
        <dbReference type="EMBL" id="RUL84930.1"/>
    </source>
</evidence>
<comment type="caution">
    <text evidence="2">The sequence shown here is derived from an EMBL/GenBank/DDBJ whole genome shotgun (WGS) entry which is preliminary data.</text>
</comment>
<dbReference type="OrthoDB" id="9816424at2"/>
<dbReference type="AlphaFoldDB" id="A0A432MFI7"/>
<reference evidence="2 3" key="2">
    <citation type="submission" date="2019-01" db="EMBL/GenBank/DDBJ databases">
        <title>Tautonia sociabilis, a novel thermotolerant planctomycete of Isosphaeraceae family, isolated from a 4000 m deep subterranean habitat.</title>
        <authorList>
            <person name="Kovaleva O.L."/>
            <person name="Elcheninov A.G."/>
            <person name="Van Heerden E."/>
            <person name="Toshchakov S.V."/>
            <person name="Novikov A."/>
            <person name="Bonch-Osmolovskaya E.A."/>
            <person name="Kublanov I.V."/>
        </authorList>
    </citation>
    <scope>NUCLEOTIDE SEQUENCE [LARGE SCALE GENOMIC DNA]</scope>
    <source>
        <strain evidence="2 3">GM2012</strain>
    </source>
</reference>
<dbReference type="CDD" id="cd11579">
    <property type="entry name" value="Glyco_tran_WbsX"/>
    <property type="match status" value="1"/>
</dbReference>
<accession>A0A432MFI7</accession>
<dbReference type="PANTHER" id="PTHR41244">
    <property type="entry name" value="RHAMNAN SYNTHESIS F"/>
    <property type="match status" value="1"/>
</dbReference>
<evidence type="ECO:0000256" key="1">
    <source>
        <dbReference type="SAM" id="MobiDB-lite"/>
    </source>
</evidence>
<feature type="region of interest" description="Disordered" evidence="1">
    <location>
        <begin position="1"/>
        <end position="21"/>
    </location>
</feature>
<gene>
    <name evidence="2" type="ORF">TsocGM_19510</name>
</gene>
<dbReference type="Gene3D" id="3.20.20.80">
    <property type="entry name" value="Glycosidases"/>
    <property type="match status" value="1"/>
</dbReference>
<dbReference type="Pfam" id="PF14307">
    <property type="entry name" value="Glyco_tran_WbsX"/>
    <property type="match status" value="1"/>
</dbReference>
<feature type="region of interest" description="Disordered" evidence="1">
    <location>
        <begin position="384"/>
        <end position="407"/>
    </location>
</feature>
<dbReference type="Proteomes" id="UP000280296">
    <property type="component" value="Unassembled WGS sequence"/>
</dbReference>
<reference evidence="2 3" key="1">
    <citation type="submission" date="2018-12" db="EMBL/GenBank/DDBJ databases">
        <authorList>
            <person name="Toschakov S.V."/>
        </authorList>
    </citation>
    <scope>NUCLEOTIDE SEQUENCE [LARGE SCALE GENOMIC DNA]</scope>
    <source>
        <strain evidence="2 3">GM2012</strain>
    </source>
</reference>
<dbReference type="InterPro" id="IPR032719">
    <property type="entry name" value="WbsX"/>
</dbReference>
<evidence type="ECO:0000313" key="3">
    <source>
        <dbReference type="Proteomes" id="UP000280296"/>
    </source>
</evidence>
<protein>
    <submittedName>
        <fullName evidence="2">Lipopolysaccharide biosynthesis protein</fullName>
    </submittedName>
</protein>
<dbReference type="RefSeq" id="WP_126727139.1">
    <property type="nucleotide sequence ID" value="NZ_RYZH01000044.1"/>
</dbReference>
<name>A0A432MFI7_9BACT</name>